<dbReference type="InterPro" id="IPR010284">
    <property type="entry name" value="PSII_Ycf12_core-subunit"/>
</dbReference>
<dbReference type="EMBL" id="KJ877675">
    <property type="protein sequence ID" value="AIM52794.1"/>
    <property type="molecule type" value="Genomic_DNA"/>
</dbReference>
<keyword evidence="8" id="KW-0934">Plastid</keyword>
<keyword evidence="6" id="KW-0604">Photosystem II</keyword>
<keyword evidence="5 7" id="KW-0472">Membrane</keyword>
<name>A0A0D3MK88_9STRA</name>
<keyword evidence="3 7" id="KW-0812">Transmembrane</keyword>
<evidence type="ECO:0000256" key="4">
    <source>
        <dbReference type="ARBA" id="ARBA00022989"/>
    </source>
</evidence>
<gene>
    <name evidence="8" type="primary">ycf12</name>
</gene>
<keyword evidence="4 7" id="KW-1133">Transmembrane helix</keyword>
<dbReference type="AlphaFoldDB" id="A0A0D3MK88"/>
<geneLocation type="plastid" evidence="8"/>
<reference evidence="8" key="1">
    <citation type="journal article" date="2015" name="Sci. Rep.">
        <title>Updating algal evolutionary relationships through plastid genome sequencing: did alveolate plastids emerge through endosymbiosis of an ochrophyte?</title>
        <authorList>
            <person name="Sevcikova T."/>
            <person name="Horak A."/>
            <person name="Klimes V."/>
            <person name="Zbrankova V."/>
            <person name="Demir-Hilton E."/>
            <person name="Sudek S."/>
            <person name="Jenkins J."/>
            <person name="Schmutz J."/>
            <person name="Pribyl P."/>
            <person name="Fousek J."/>
            <person name="Vlcek C."/>
            <person name="Lang B.F."/>
            <person name="Obornik M."/>
            <person name="Worden A.Z."/>
            <person name="Elias M."/>
        </authorList>
    </citation>
    <scope>NUCLEOTIDE SEQUENCE</scope>
</reference>
<dbReference type="Pfam" id="PF05969">
    <property type="entry name" value="PSII_Ycf12"/>
    <property type="match status" value="1"/>
</dbReference>
<organism evidence="8">
    <name type="scientific">Ochromonas sp. CCMP1393</name>
    <dbReference type="NCBI Taxonomy" id="420556"/>
    <lineage>
        <taxon>Eukaryota</taxon>
        <taxon>Sar</taxon>
        <taxon>Stramenopiles</taxon>
        <taxon>Ochrophyta</taxon>
        <taxon>Chrysophyceae</taxon>
        <taxon>Chromulinales</taxon>
        <taxon>Chromulinaceae</taxon>
        <taxon>Ochromonas</taxon>
    </lineage>
</organism>
<evidence type="ECO:0000256" key="7">
    <source>
        <dbReference type="SAM" id="Phobius"/>
    </source>
</evidence>
<protein>
    <submittedName>
        <fullName evidence="8">Uncharacterized protein</fullName>
    </submittedName>
</protein>
<evidence type="ECO:0000256" key="2">
    <source>
        <dbReference type="ARBA" id="ARBA00022531"/>
    </source>
</evidence>
<accession>A0A0D3MK88</accession>
<keyword evidence="2" id="KW-0602">Photosynthesis</keyword>
<evidence type="ECO:0000256" key="6">
    <source>
        <dbReference type="ARBA" id="ARBA00023276"/>
    </source>
</evidence>
<evidence type="ECO:0000256" key="1">
    <source>
        <dbReference type="ARBA" id="ARBA00004167"/>
    </source>
</evidence>
<feature type="transmembrane region" description="Helical" evidence="7">
    <location>
        <begin position="6"/>
        <end position="28"/>
    </location>
</feature>
<sequence length="32" mass="3453">MNLNAISQLLTVFIIVSIGPACIAYLAYKKAL</sequence>
<dbReference type="GO" id="GO:0015979">
    <property type="term" value="P:photosynthesis"/>
    <property type="evidence" value="ECO:0007669"/>
    <property type="project" value="UniProtKB-KW"/>
</dbReference>
<dbReference type="GO" id="GO:0009523">
    <property type="term" value="C:photosystem II"/>
    <property type="evidence" value="ECO:0007669"/>
    <property type="project" value="UniProtKB-KW"/>
</dbReference>
<evidence type="ECO:0000313" key="8">
    <source>
        <dbReference type="EMBL" id="AIM52794.1"/>
    </source>
</evidence>
<evidence type="ECO:0000256" key="3">
    <source>
        <dbReference type="ARBA" id="ARBA00022692"/>
    </source>
</evidence>
<evidence type="ECO:0000256" key="5">
    <source>
        <dbReference type="ARBA" id="ARBA00023136"/>
    </source>
</evidence>
<proteinExistence type="predicted"/>
<comment type="subcellular location">
    <subcellularLocation>
        <location evidence="1">Membrane</location>
        <topology evidence="1">Single-pass membrane protein</topology>
    </subcellularLocation>
</comment>